<keyword evidence="4" id="KW-0663">Pyridoxal phosphate</keyword>
<evidence type="ECO:0000256" key="4">
    <source>
        <dbReference type="ARBA" id="ARBA00022898"/>
    </source>
</evidence>
<name>A0A645G1X0_9ZZZZ</name>
<dbReference type="EMBL" id="VSSQ01068674">
    <property type="protein sequence ID" value="MPN20821.1"/>
    <property type="molecule type" value="Genomic_DNA"/>
</dbReference>
<dbReference type="Gene3D" id="3.90.1150.10">
    <property type="entry name" value="Aspartate Aminotransferase, domain 1"/>
    <property type="match status" value="1"/>
</dbReference>
<comment type="caution">
    <text evidence="6">The sequence shown here is derived from an EMBL/GenBank/DDBJ whole genome shotgun (WGS) entry which is preliminary data.</text>
</comment>
<keyword evidence="3 6" id="KW-0808">Transferase</keyword>
<dbReference type="GO" id="GO:0010285">
    <property type="term" value="F:L,L-diaminopimelate aminotransferase activity"/>
    <property type="evidence" value="ECO:0007669"/>
    <property type="project" value="UniProtKB-EC"/>
</dbReference>
<evidence type="ECO:0000256" key="2">
    <source>
        <dbReference type="ARBA" id="ARBA00022576"/>
    </source>
</evidence>
<evidence type="ECO:0000313" key="6">
    <source>
        <dbReference type="EMBL" id="MPN20821.1"/>
    </source>
</evidence>
<dbReference type="InterPro" id="IPR015422">
    <property type="entry name" value="PyrdxlP-dep_Trfase_small"/>
</dbReference>
<gene>
    <name evidence="6" type="primary">dapL_49</name>
    <name evidence="6" type="ORF">SDC9_168200</name>
</gene>
<accession>A0A645G1X0</accession>
<reference evidence="6" key="1">
    <citation type="submission" date="2019-08" db="EMBL/GenBank/DDBJ databases">
        <authorList>
            <person name="Kucharzyk K."/>
            <person name="Murdoch R.W."/>
            <person name="Higgins S."/>
            <person name="Loffler F."/>
        </authorList>
    </citation>
    <scope>NUCLEOTIDE SEQUENCE</scope>
</reference>
<organism evidence="6">
    <name type="scientific">bioreactor metagenome</name>
    <dbReference type="NCBI Taxonomy" id="1076179"/>
    <lineage>
        <taxon>unclassified sequences</taxon>
        <taxon>metagenomes</taxon>
        <taxon>ecological metagenomes</taxon>
    </lineage>
</organism>
<dbReference type="GO" id="GO:0030170">
    <property type="term" value="F:pyridoxal phosphate binding"/>
    <property type="evidence" value="ECO:0007669"/>
    <property type="project" value="InterPro"/>
</dbReference>
<dbReference type="InterPro" id="IPR015424">
    <property type="entry name" value="PyrdxlP-dep_Trfase"/>
</dbReference>
<dbReference type="AlphaFoldDB" id="A0A645G1X0"/>
<dbReference type="EC" id="2.6.1.83" evidence="6"/>
<proteinExistence type="predicted"/>
<evidence type="ECO:0000256" key="1">
    <source>
        <dbReference type="ARBA" id="ARBA00001933"/>
    </source>
</evidence>
<dbReference type="Pfam" id="PF00155">
    <property type="entry name" value="Aminotran_1_2"/>
    <property type="match status" value="1"/>
</dbReference>
<evidence type="ECO:0000256" key="3">
    <source>
        <dbReference type="ARBA" id="ARBA00022679"/>
    </source>
</evidence>
<keyword evidence="2 6" id="KW-0032">Aminotransferase</keyword>
<evidence type="ECO:0000259" key="5">
    <source>
        <dbReference type="Pfam" id="PF00155"/>
    </source>
</evidence>
<dbReference type="InterPro" id="IPR019942">
    <property type="entry name" value="DapL/ALD1"/>
</dbReference>
<dbReference type="PANTHER" id="PTHR43144">
    <property type="entry name" value="AMINOTRANSFERASE"/>
    <property type="match status" value="1"/>
</dbReference>
<comment type="cofactor">
    <cofactor evidence="1">
        <name>pyridoxal 5'-phosphate</name>
        <dbReference type="ChEBI" id="CHEBI:597326"/>
    </cofactor>
</comment>
<protein>
    <submittedName>
        <fullName evidence="6">LL-diaminopimelate aminotransferase</fullName>
        <ecNumber evidence="6">2.6.1.83</ecNumber>
    </submittedName>
</protein>
<feature type="domain" description="Aminotransferase class I/classII large" evidence="5">
    <location>
        <begin position="3"/>
        <end position="109"/>
    </location>
</feature>
<dbReference type="InterPro" id="IPR004839">
    <property type="entry name" value="Aminotransferase_I/II_large"/>
</dbReference>
<dbReference type="SUPFAM" id="SSF53383">
    <property type="entry name" value="PLP-dependent transferases"/>
    <property type="match status" value="1"/>
</dbReference>
<sequence>MIQRGAEAVFTDEGMAEIKANIDYYRENAKIIMAALDEIGIKYVGGKNSPYIWLKCPNNMKSWDFFDFMLKEVNVVGTPGAGFGDKSDHYFRLTAFGNKERTIKACERIKKFLQPQP</sequence>